<dbReference type="GO" id="GO:0048167">
    <property type="term" value="P:regulation of synaptic plasticity"/>
    <property type="evidence" value="ECO:0007669"/>
    <property type="project" value="TreeGrafter"/>
</dbReference>
<comment type="caution">
    <text evidence="2">The sequence shown here is derived from an EMBL/GenBank/DDBJ whole genome shotgun (WGS) entry which is preliminary data.</text>
</comment>
<dbReference type="GO" id="GO:0042391">
    <property type="term" value="P:regulation of membrane potential"/>
    <property type="evidence" value="ECO:0007669"/>
    <property type="project" value="TreeGrafter"/>
</dbReference>
<dbReference type="GO" id="GO:0050806">
    <property type="term" value="P:positive regulation of synaptic transmission"/>
    <property type="evidence" value="ECO:0007669"/>
    <property type="project" value="TreeGrafter"/>
</dbReference>
<accession>A0AAV7I565</accession>
<dbReference type="EMBL" id="JAHXZJ010001119">
    <property type="protein sequence ID" value="KAH0553772.1"/>
    <property type="molecule type" value="Genomic_DNA"/>
</dbReference>
<dbReference type="GO" id="GO:0044325">
    <property type="term" value="F:transmembrane transporter binding"/>
    <property type="evidence" value="ECO:0007669"/>
    <property type="project" value="TreeGrafter"/>
</dbReference>
<dbReference type="PANTHER" id="PTHR12157:SF24">
    <property type="entry name" value="FIFE, ISOFORM D"/>
    <property type="match status" value="1"/>
</dbReference>
<dbReference type="PANTHER" id="PTHR12157">
    <property type="entry name" value="REGULATING SYNAPTIC MEMBRANE EXOCYTOSIS PROTEIN"/>
    <property type="match status" value="1"/>
</dbReference>
<dbReference type="Gene3D" id="3.30.40.10">
    <property type="entry name" value="Zinc/RING finger domain, C3HC4 (zinc finger)"/>
    <property type="match status" value="1"/>
</dbReference>
<dbReference type="AlphaFoldDB" id="A0AAV7I565"/>
<protein>
    <recommendedName>
        <fullName evidence="4">RING-type domain-containing protein</fullName>
    </recommendedName>
</protein>
<dbReference type="InterPro" id="IPR011011">
    <property type="entry name" value="Znf_FYVE_PHD"/>
</dbReference>
<dbReference type="GO" id="GO:0048791">
    <property type="term" value="P:calcium ion-regulated exocytosis of neurotransmitter"/>
    <property type="evidence" value="ECO:0007669"/>
    <property type="project" value="TreeGrafter"/>
</dbReference>
<dbReference type="InterPro" id="IPR013083">
    <property type="entry name" value="Znf_RING/FYVE/PHD"/>
</dbReference>
<evidence type="ECO:0000313" key="3">
    <source>
        <dbReference type="Proteomes" id="UP000826195"/>
    </source>
</evidence>
<reference evidence="2 3" key="1">
    <citation type="journal article" date="2021" name="J. Hered.">
        <title>A chromosome-level genome assembly of the parasitoid wasp, Cotesia glomerata (Hymenoptera: Braconidae).</title>
        <authorList>
            <person name="Pinto B.J."/>
            <person name="Weis J.J."/>
            <person name="Gamble T."/>
            <person name="Ode P.J."/>
            <person name="Paul R."/>
            <person name="Zaspel J.M."/>
        </authorList>
    </citation>
    <scope>NUCLEOTIDE SEQUENCE [LARGE SCALE GENOMIC DNA]</scope>
    <source>
        <strain evidence="2">CgM1</strain>
    </source>
</reference>
<dbReference type="Proteomes" id="UP000826195">
    <property type="component" value="Unassembled WGS sequence"/>
</dbReference>
<feature type="region of interest" description="Disordered" evidence="1">
    <location>
        <begin position="160"/>
        <end position="194"/>
    </location>
</feature>
<evidence type="ECO:0008006" key="4">
    <source>
        <dbReference type="Google" id="ProtNLM"/>
    </source>
</evidence>
<dbReference type="GO" id="GO:0031267">
    <property type="term" value="F:small GTPase binding"/>
    <property type="evidence" value="ECO:0007669"/>
    <property type="project" value="InterPro"/>
</dbReference>
<organism evidence="2 3">
    <name type="scientific">Cotesia glomerata</name>
    <name type="common">Lepidopteran parasitic wasp</name>
    <name type="synonym">Apanteles glomeratus</name>
    <dbReference type="NCBI Taxonomy" id="32391"/>
    <lineage>
        <taxon>Eukaryota</taxon>
        <taxon>Metazoa</taxon>
        <taxon>Ecdysozoa</taxon>
        <taxon>Arthropoda</taxon>
        <taxon>Hexapoda</taxon>
        <taxon>Insecta</taxon>
        <taxon>Pterygota</taxon>
        <taxon>Neoptera</taxon>
        <taxon>Endopterygota</taxon>
        <taxon>Hymenoptera</taxon>
        <taxon>Apocrita</taxon>
        <taxon>Ichneumonoidea</taxon>
        <taxon>Braconidae</taxon>
        <taxon>Microgastrinae</taxon>
        <taxon>Cotesia</taxon>
    </lineage>
</organism>
<name>A0AAV7I565_COTGL</name>
<dbReference type="GO" id="GO:0042734">
    <property type="term" value="C:presynaptic membrane"/>
    <property type="evidence" value="ECO:0007669"/>
    <property type="project" value="TreeGrafter"/>
</dbReference>
<dbReference type="InterPro" id="IPR039032">
    <property type="entry name" value="Rim-like"/>
</dbReference>
<keyword evidence="3" id="KW-1185">Reference proteome</keyword>
<sequence length="234" mass="25861">MLAYSSSSFHPYFPSLKVSTTLRLQLFVPLYKMAKGTPAKITPVEDLVPKEGAPIIEPIKPKSEPGRPASRTGNSCRVCLKAFKPDDFSRTCYECHLKVCDDCASYSETKDLDDPSTWRCSICRRKIASRGQPIVTQESTDSLLEVPVLEALQRRHSDARLSCQSGGPAATLGSGLAPPRSPELRRHSDVSPASLKELEKSTTNVYSDKLSAFSSRLLISLLQPLDPLQRRNRV</sequence>
<evidence type="ECO:0000256" key="1">
    <source>
        <dbReference type="SAM" id="MobiDB-lite"/>
    </source>
</evidence>
<gene>
    <name evidence="2" type="ORF">KQX54_004147</name>
</gene>
<dbReference type="GO" id="GO:0048788">
    <property type="term" value="C:cytoskeleton of presynaptic active zone"/>
    <property type="evidence" value="ECO:0007669"/>
    <property type="project" value="TreeGrafter"/>
</dbReference>
<dbReference type="SUPFAM" id="SSF57903">
    <property type="entry name" value="FYVE/PHD zinc finger"/>
    <property type="match status" value="1"/>
</dbReference>
<evidence type="ECO:0000313" key="2">
    <source>
        <dbReference type="EMBL" id="KAH0553772.1"/>
    </source>
</evidence>
<proteinExistence type="predicted"/>